<keyword evidence="3" id="KW-0804">Transcription</keyword>
<dbReference type="AlphaFoldDB" id="A0A151ZIS3"/>
<dbReference type="SMART" id="SM00717">
    <property type="entry name" value="SANT"/>
    <property type="match status" value="5"/>
</dbReference>
<dbReference type="FunCoup" id="A0A151ZIS3">
    <property type="interactions" value="1"/>
</dbReference>
<evidence type="ECO:0000259" key="9">
    <source>
        <dbReference type="PROSITE" id="PS51294"/>
    </source>
</evidence>
<organism evidence="10 11">
    <name type="scientific">Tieghemostelium lacteum</name>
    <name type="common">Slime mold</name>
    <name type="synonym">Dictyostelium lacteum</name>
    <dbReference type="NCBI Taxonomy" id="361077"/>
    <lineage>
        <taxon>Eukaryota</taxon>
        <taxon>Amoebozoa</taxon>
        <taxon>Evosea</taxon>
        <taxon>Eumycetozoa</taxon>
        <taxon>Dictyostelia</taxon>
        <taxon>Dictyosteliales</taxon>
        <taxon>Raperosteliaceae</taxon>
        <taxon>Tieghemostelium</taxon>
    </lineage>
</organism>
<feature type="region of interest" description="Disordered" evidence="6">
    <location>
        <begin position="122"/>
        <end position="153"/>
    </location>
</feature>
<accession>A0A151ZIS3</accession>
<dbReference type="InterPro" id="IPR009057">
    <property type="entry name" value="Homeodomain-like_sf"/>
</dbReference>
<dbReference type="PROSITE" id="PS51294">
    <property type="entry name" value="HTH_MYB"/>
    <property type="match status" value="3"/>
</dbReference>
<sequence>MENVEKDVLSLRQIIDNRQRVLSQRYEPTESNENDNIEDYDEDDEFDDSEVDDELIIDGDDDNNIESTISTQKPMNFTRSLQQQQSNPIHQLDLDIDDEDDQDYEDDEEDLIDDIDSRPLKKHKNLPDSSRTISIPPLTTTTTTTTTTSNNNNVNTNYNFDKVPFSEQDFRNYQQILKKNSIQQEPPQLIELNTLDDILPDDILSDLPNHSTTDKQYAKDALQLNREYQQLLKTFQVQIDEAIKRNSQLIKKITTQQKLSYSNMYAGITQKKNERKAGVSYFSYEIQVDGVTQTFYPAENLDSEMIKKNFGTMPLFFKCRKWSKGDINLLHKGVQDRNKAKQMFRISESNLTRAEYSARMDELNNIAPKEFENYPLTFDDFAMICMDSFAQRQPDEIKLRWDNFENPSINNGNFSKAEDKELLRLALKYEGRQWHEVARELNDKFAPWPPVPEPTRDNPHPARPPRPPIRTPISCLIRYQRSLNPTLMKREWTREEDETLKMAFAIHGDKNWQTIAEYLSARTGQQCLHRWQKTLNPNIKRGKWSAKEDELLRNAVEIYGYGNWVMVKKHVPGRTDMQCRERWCNVIDPQLNKTPFTPEEDRKLKELIEQHGVGKWATIASALGTRTDNQCWRRWKQVHNKSEDLVKYQEKISKKKQVVVGNFVGREKERSSLSVDDILEVQESLKTNTTPTSESPNLNSNNNNNNA</sequence>
<feature type="domain" description="HTH myb-type" evidence="9">
    <location>
        <begin position="592"/>
        <end position="643"/>
    </location>
</feature>
<comment type="caution">
    <text evidence="10">The sequence shown here is derived from an EMBL/GenBank/DDBJ whole genome shotgun (WGS) entry which is preliminary data.</text>
</comment>
<feature type="compositionally biased region" description="Low complexity" evidence="6">
    <location>
        <begin position="687"/>
        <end position="707"/>
    </location>
</feature>
<dbReference type="InterPro" id="IPR051575">
    <property type="entry name" value="Myb-like_DNA-bd"/>
</dbReference>
<evidence type="ECO:0000256" key="3">
    <source>
        <dbReference type="ARBA" id="ARBA00023163"/>
    </source>
</evidence>
<dbReference type="PROSITE" id="PS51293">
    <property type="entry name" value="SANT"/>
    <property type="match status" value="1"/>
</dbReference>
<dbReference type="CDD" id="cd00167">
    <property type="entry name" value="SANT"/>
    <property type="match status" value="3"/>
</dbReference>
<evidence type="ECO:0000313" key="11">
    <source>
        <dbReference type="Proteomes" id="UP000076078"/>
    </source>
</evidence>
<dbReference type="InterPro" id="IPR017930">
    <property type="entry name" value="Myb_dom"/>
</dbReference>
<dbReference type="GO" id="GO:0019185">
    <property type="term" value="C:snRNA-activating protein complex"/>
    <property type="evidence" value="ECO:0007669"/>
    <property type="project" value="TreeGrafter"/>
</dbReference>
<gene>
    <name evidence="10" type="ORF">DLAC_05215</name>
</gene>
<dbReference type="InterPro" id="IPR017884">
    <property type="entry name" value="SANT_dom"/>
</dbReference>
<dbReference type="InParanoid" id="A0A151ZIS3"/>
<keyword evidence="5" id="KW-0175">Coiled coil</keyword>
<evidence type="ECO:0000259" key="8">
    <source>
        <dbReference type="PROSITE" id="PS51293"/>
    </source>
</evidence>
<dbReference type="STRING" id="361077.A0A151ZIS3"/>
<dbReference type="PANTHER" id="PTHR46621">
    <property type="entry name" value="SNRNA-ACTIVATING PROTEIN COMPLEX SUBUNIT 4"/>
    <property type="match status" value="1"/>
</dbReference>
<feature type="domain" description="Myb-like" evidence="7">
    <location>
        <begin position="484"/>
        <end position="535"/>
    </location>
</feature>
<dbReference type="OrthoDB" id="2143914at2759"/>
<dbReference type="Pfam" id="PF00249">
    <property type="entry name" value="Myb_DNA-binding"/>
    <property type="match status" value="1"/>
</dbReference>
<dbReference type="Gene3D" id="1.10.10.60">
    <property type="entry name" value="Homeodomain-like"/>
    <property type="match status" value="4"/>
</dbReference>
<feature type="domain" description="Myb-like" evidence="7">
    <location>
        <begin position="536"/>
        <end position="587"/>
    </location>
</feature>
<evidence type="ECO:0000256" key="5">
    <source>
        <dbReference type="SAM" id="Coils"/>
    </source>
</evidence>
<dbReference type="Pfam" id="PF13921">
    <property type="entry name" value="Myb_DNA-bind_6"/>
    <property type="match status" value="1"/>
</dbReference>
<dbReference type="Proteomes" id="UP000076078">
    <property type="component" value="Unassembled WGS sequence"/>
</dbReference>
<dbReference type="EMBL" id="LODT01000025">
    <property type="protein sequence ID" value="KYQ93817.1"/>
    <property type="molecule type" value="Genomic_DNA"/>
</dbReference>
<dbReference type="InterPro" id="IPR001005">
    <property type="entry name" value="SANT/Myb"/>
</dbReference>
<keyword evidence="11" id="KW-1185">Reference proteome</keyword>
<evidence type="ECO:0000256" key="1">
    <source>
        <dbReference type="ARBA" id="ARBA00023015"/>
    </source>
</evidence>
<dbReference type="GO" id="GO:0042795">
    <property type="term" value="P:snRNA transcription by RNA polymerase II"/>
    <property type="evidence" value="ECO:0007669"/>
    <property type="project" value="TreeGrafter"/>
</dbReference>
<keyword evidence="4" id="KW-0539">Nucleus</keyword>
<dbReference type="FunFam" id="1.10.10.60:FF:000016">
    <property type="entry name" value="Transcriptional activator Myb isoform A"/>
    <property type="match status" value="2"/>
</dbReference>
<dbReference type="GO" id="GO:0001006">
    <property type="term" value="F:RNA polymerase III type 3 promoter sequence-specific DNA binding"/>
    <property type="evidence" value="ECO:0007669"/>
    <property type="project" value="TreeGrafter"/>
</dbReference>
<feature type="domain" description="Myb-like" evidence="7">
    <location>
        <begin position="588"/>
        <end position="639"/>
    </location>
</feature>
<evidence type="ECO:0000256" key="2">
    <source>
        <dbReference type="ARBA" id="ARBA00023125"/>
    </source>
</evidence>
<feature type="region of interest" description="Disordered" evidence="6">
    <location>
        <begin position="22"/>
        <end position="48"/>
    </location>
</feature>
<keyword evidence="2" id="KW-0238">DNA-binding</keyword>
<dbReference type="GO" id="GO:0042796">
    <property type="term" value="P:snRNA transcription by RNA polymerase III"/>
    <property type="evidence" value="ECO:0007669"/>
    <property type="project" value="TreeGrafter"/>
</dbReference>
<dbReference type="SUPFAM" id="SSF46689">
    <property type="entry name" value="Homeodomain-like"/>
    <property type="match status" value="4"/>
</dbReference>
<evidence type="ECO:0000259" key="7">
    <source>
        <dbReference type="PROSITE" id="PS50090"/>
    </source>
</evidence>
<dbReference type="PANTHER" id="PTHR46621:SF1">
    <property type="entry name" value="SNRNA-ACTIVATING PROTEIN COMPLEX SUBUNIT 4"/>
    <property type="match status" value="1"/>
</dbReference>
<feature type="region of interest" description="Disordered" evidence="6">
    <location>
        <begin position="445"/>
        <end position="467"/>
    </location>
</feature>
<feature type="domain" description="Myb-like" evidence="7">
    <location>
        <begin position="406"/>
        <end position="483"/>
    </location>
</feature>
<feature type="domain" description="HTH myb-type" evidence="9">
    <location>
        <begin position="484"/>
        <end position="535"/>
    </location>
</feature>
<dbReference type="PROSITE" id="PS50090">
    <property type="entry name" value="MYB_LIKE"/>
    <property type="match status" value="4"/>
</dbReference>
<dbReference type="OMA" id="ERYCNVL"/>
<name>A0A151ZIS3_TIELA</name>
<feature type="compositionally biased region" description="Low complexity" evidence="6">
    <location>
        <begin position="139"/>
        <end position="153"/>
    </location>
</feature>
<feature type="region of interest" description="Disordered" evidence="6">
    <location>
        <begin position="684"/>
        <end position="707"/>
    </location>
</feature>
<evidence type="ECO:0000256" key="6">
    <source>
        <dbReference type="SAM" id="MobiDB-lite"/>
    </source>
</evidence>
<feature type="domain" description="HTH myb-type" evidence="9">
    <location>
        <begin position="536"/>
        <end position="591"/>
    </location>
</feature>
<keyword evidence="1" id="KW-0805">Transcription regulation</keyword>
<evidence type="ECO:0000313" key="10">
    <source>
        <dbReference type="EMBL" id="KYQ93817.1"/>
    </source>
</evidence>
<evidence type="ECO:0000256" key="4">
    <source>
        <dbReference type="ARBA" id="ARBA00023242"/>
    </source>
</evidence>
<proteinExistence type="predicted"/>
<feature type="coiled-coil region" evidence="5">
    <location>
        <begin position="225"/>
        <end position="252"/>
    </location>
</feature>
<feature type="domain" description="SANT" evidence="8">
    <location>
        <begin position="487"/>
        <end position="536"/>
    </location>
</feature>
<reference evidence="10 11" key="1">
    <citation type="submission" date="2015-12" db="EMBL/GenBank/DDBJ databases">
        <title>Dictyostelia acquired genes for synthesis and detection of signals that induce cell-type specialization by lateral gene transfer from prokaryotes.</title>
        <authorList>
            <person name="Gloeckner G."/>
            <person name="Schaap P."/>
        </authorList>
    </citation>
    <scope>NUCLEOTIDE SEQUENCE [LARGE SCALE GENOMIC DNA]</scope>
    <source>
        <strain evidence="10 11">TK</strain>
    </source>
</reference>
<dbReference type="GO" id="GO:0000978">
    <property type="term" value="F:RNA polymerase II cis-regulatory region sequence-specific DNA binding"/>
    <property type="evidence" value="ECO:0007669"/>
    <property type="project" value="TreeGrafter"/>
</dbReference>
<protein>
    <submittedName>
        <fullName evidence="10">Putative myb transcription factor</fullName>
    </submittedName>
</protein>
<feature type="compositionally biased region" description="Acidic residues" evidence="6">
    <location>
        <begin position="30"/>
        <end position="48"/>
    </location>
</feature>